<sequence>MAAAIPTNIFSYLVGPHLAGASVGAVFLGVVFHQFSKYLSSCSDEPLYRRVYVCIAVFLTTGSAALEFAMSWEKIILAKEFLGDPDLQMTGTSSMSVLNAAFIAIYVQSFYLHRLFMLSKRNWYLVAFLGTVLLLAFALSLAAVGVRLRPAASDASDTPTTLLLYNIHFAVILVGDLLLTLTTVGYLVYYRKKVLPQSAGLFKSLIIVVFQSAAPATFWIVIEFAFCVAFPNRPFAPFARVTATLGMNLVLNKLWAISLLATLNSRRKTSISGKRISGTSNGRGTQNEAHIRTGY</sequence>
<evidence type="ECO:0000259" key="3">
    <source>
        <dbReference type="Pfam" id="PF20152"/>
    </source>
</evidence>
<protein>
    <recommendedName>
        <fullName evidence="3">DUF6534 domain-containing protein</fullName>
    </recommendedName>
</protein>
<evidence type="ECO:0000313" key="4">
    <source>
        <dbReference type="EMBL" id="KAF7288910.1"/>
    </source>
</evidence>
<dbReference type="GeneID" id="59352986"/>
<feature type="compositionally biased region" description="Polar residues" evidence="1">
    <location>
        <begin position="277"/>
        <end position="288"/>
    </location>
</feature>
<dbReference type="AlphaFoldDB" id="A0A8H6S099"/>
<feature type="transmembrane region" description="Helical" evidence="2">
    <location>
        <begin position="51"/>
        <end position="72"/>
    </location>
</feature>
<evidence type="ECO:0000256" key="2">
    <source>
        <dbReference type="SAM" id="Phobius"/>
    </source>
</evidence>
<dbReference type="OrthoDB" id="3043648at2759"/>
<keyword evidence="2" id="KW-1133">Transmembrane helix</keyword>
<dbReference type="Pfam" id="PF20152">
    <property type="entry name" value="DUF6534"/>
    <property type="match status" value="1"/>
</dbReference>
<feature type="transmembrane region" description="Helical" evidence="2">
    <location>
        <begin position="123"/>
        <end position="145"/>
    </location>
</feature>
<feature type="transmembrane region" description="Helical" evidence="2">
    <location>
        <begin position="92"/>
        <end position="111"/>
    </location>
</feature>
<dbReference type="InterPro" id="IPR045339">
    <property type="entry name" value="DUF6534"/>
</dbReference>
<dbReference type="EMBL" id="JACAZF010000018">
    <property type="protein sequence ID" value="KAF7288910.1"/>
    <property type="molecule type" value="Genomic_DNA"/>
</dbReference>
<dbReference type="RefSeq" id="XP_037213062.1">
    <property type="nucleotide sequence ID" value="XM_037370470.1"/>
</dbReference>
<feature type="transmembrane region" description="Helical" evidence="2">
    <location>
        <begin position="12"/>
        <end position="31"/>
    </location>
</feature>
<organism evidence="4 5">
    <name type="scientific">Mycena indigotica</name>
    <dbReference type="NCBI Taxonomy" id="2126181"/>
    <lineage>
        <taxon>Eukaryota</taxon>
        <taxon>Fungi</taxon>
        <taxon>Dikarya</taxon>
        <taxon>Basidiomycota</taxon>
        <taxon>Agaricomycotina</taxon>
        <taxon>Agaricomycetes</taxon>
        <taxon>Agaricomycetidae</taxon>
        <taxon>Agaricales</taxon>
        <taxon>Marasmiineae</taxon>
        <taxon>Mycenaceae</taxon>
        <taxon>Mycena</taxon>
    </lineage>
</organism>
<feature type="transmembrane region" description="Helical" evidence="2">
    <location>
        <begin position="201"/>
        <end position="222"/>
    </location>
</feature>
<feature type="region of interest" description="Disordered" evidence="1">
    <location>
        <begin position="272"/>
        <end position="295"/>
    </location>
</feature>
<accession>A0A8H6S099</accession>
<keyword evidence="5" id="KW-1185">Reference proteome</keyword>
<gene>
    <name evidence="4" type="ORF">MIND_01407000</name>
</gene>
<evidence type="ECO:0000256" key="1">
    <source>
        <dbReference type="SAM" id="MobiDB-lite"/>
    </source>
</evidence>
<keyword evidence="2" id="KW-0472">Membrane</keyword>
<dbReference type="PANTHER" id="PTHR40465">
    <property type="entry name" value="CHROMOSOME 1, WHOLE GENOME SHOTGUN SEQUENCE"/>
    <property type="match status" value="1"/>
</dbReference>
<feature type="transmembrane region" description="Helical" evidence="2">
    <location>
        <begin position="242"/>
        <end position="263"/>
    </location>
</feature>
<name>A0A8H6S099_9AGAR</name>
<dbReference type="PANTHER" id="PTHR40465:SF1">
    <property type="entry name" value="DUF6534 DOMAIN-CONTAINING PROTEIN"/>
    <property type="match status" value="1"/>
</dbReference>
<comment type="caution">
    <text evidence="4">The sequence shown here is derived from an EMBL/GenBank/DDBJ whole genome shotgun (WGS) entry which is preliminary data.</text>
</comment>
<keyword evidence="2" id="KW-0812">Transmembrane</keyword>
<feature type="transmembrane region" description="Helical" evidence="2">
    <location>
        <begin position="165"/>
        <end position="189"/>
    </location>
</feature>
<evidence type="ECO:0000313" key="5">
    <source>
        <dbReference type="Proteomes" id="UP000636479"/>
    </source>
</evidence>
<proteinExistence type="predicted"/>
<reference evidence="4" key="1">
    <citation type="submission" date="2020-05" db="EMBL/GenBank/DDBJ databases">
        <title>Mycena genomes resolve the evolution of fungal bioluminescence.</title>
        <authorList>
            <person name="Tsai I.J."/>
        </authorList>
    </citation>
    <scope>NUCLEOTIDE SEQUENCE</scope>
    <source>
        <strain evidence="4">171206Taipei</strain>
    </source>
</reference>
<dbReference type="Proteomes" id="UP000636479">
    <property type="component" value="Unassembled WGS sequence"/>
</dbReference>
<feature type="domain" description="DUF6534" evidence="3">
    <location>
        <begin position="174"/>
        <end position="267"/>
    </location>
</feature>